<reference evidence="1 2" key="1">
    <citation type="journal article" date="2019" name="Nat. Ecol. Evol.">
        <title>Megaphylogeny resolves global patterns of mushroom evolution.</title>
        <authorList>
            <person name="Varga T."/>
            <person name="Krizsan K."/>
            <person name="Foldi C."/>
            <person name="Dima B."/>
            <person name="Sanchez-Garcia M."/>
            <person name="Sanchez-Ramirez S."/>
            <person name="Szollosi G.J."/>
            <person name="Szarkandi J.G."/>
            <person name="Papp V."/>
            <person name="Albert L."/>
            <person name="Andreopoulos W."/>
            <person name="Angelini C."/>
            <person name="Antonin V."/>
            <person name="Barry K.W."/>
            <person name="Bougher N.L."/>
            <person name="Buchanan P."/>
            <person name="Buyck B."/>
            <person name="Bense V."/>
            <person name="Catcheside P."/>
            <person name="Chovatia M."/>
            <person name="Cooper J."/>
            <person name="Damon W."/>
            <person name="Desjardin D."/>
            <person name="Finy P."/>
            <person name="Geml J."/>
            <person name="Haridas S."/>
            <person name="Hughes K."/>
            <person name="Justo A."/>
            <person name="Karasinski D."/>
            <person name="Kautmanova I."/>
            <person name="Kiss B."/>
            <person name="Kocsube S."/>
            <person name="Kotiranta H."/>
            <person name="LaButti K.M."/>
            <person name="Lechner B.E."/>
            <person name="Liimatainen K."/>
            <person name="Lipzen A."/>
            <person name="Lukacs Z."/>
            <person name="Mihaltcheva S."/>
            <person name="Morgado L.N."/>
            <person name="Niskanen T."/>
            <person name="Noordeloos M.E."/>
            <person name="Ohm R.A."/>
            <person name="Ortiz-Santana B."/>
            <person name="Ovrebo C."/>
            <person name="Racz N."/>
            <person name="Riley R."/>
            <person name="Savchenko A."/>
            <person name="Shiryaev A."/>
            <person name="Soop K."/>
            <person name="Spirin V."/>
            <person name="Szebenyi C."/>
            <person name="Tomsovsky M."/>
            <person name="Tulloss R.E."/>
            <person name="Uehling J."/>
            <person name="Grigoriev I.V."/>
            <person name="Vagvolgyi C."/>
            <person name="Papp T."/>
            <person name="Martin F.M."/>
            <person name="Miettinen O."/>
            <person name="Hibbett D.S."/>
            <person name="Nagy L.G."/>
        </authorList>
    </citation>
    <scope>NUCLEOTIDE SEQUENCE [LARGE SCALE GENOMIC DNA]</scope>
    <source>
        <strain evidence="1 2">NL-1719</strain>
    </source>
</reference>
<accession>A0ACD2ZXM6</accession>
<sequence>MASTFSRVQSYSPPTSALLETVLIQTGTTAGLKSELSSSSFKLFSTAGVLAFEGYDIVFRTCARVKGSPPMRVGHAGFSSDDNQVWEDMTLVRSGDGERGGHRCHNGCGSILVLPEGAGMIVVEVFVLVLVFVLVHVVVSVLLVLLLWVPVRATGMRERRGEFQGEVQLGVELEVWGGRYSYTAEGMFNRKGEFCEEDV</sequence>
<protein>
    <submittedName>
        <fullName evidence="1">Uncharacterized protein</fullName>
    </submittedName>
</protein>
<dbReference type="Proteomes" id="UP000308600">
    <property type="component" value="Unassembled WGS sequence"/>
</dbReference>
<keyword evidence="2" id="KW-1185">Reference proteome</keyword>
<evidence type="ECO:0000313" key="1">
    <source>
        <dbReference type="EMBL" id="TFK58278.1"/>
    </source>
</evidence>
<dbReference type="EMBL" id="ML209482">
    <property type="protein sequence ID" value="TFK58278.1"/>
    <property type="molecule type" value="Genomic_DNA"/>
</dbReference>
<proteinExistence type="predicted"/>
<name>A0ACD2ZXM6_9AGAR</name>
<evidence type="ECO:0000313" key="2">
    <source>
        <dbReference type="Proteomes" id="UP000308600"/>
    </source>
</evidence>
<organism evidence="1 2">
    <name type="scientific">Pluteus cervinus</name>
    <dbReference type="NCBI Taxonomy" id="181527"/>
    <lineage>
        <taxon>Eukaryota</taxon>
        <taxon>Fungi</taxon>
        <taxon>Dikarya</taxon>
        <taxon>Basidiomycota</taxon>
        <taxon>Agaricomycotina</taxon>
        <taxon>Agaricomycetes</taxon>
        <taxon>Agaricomycetidae</taxon>
        <taxon>Agaricales</taxon>
        <taxon>Pluteineae</taxon>
        <taxon>Pluteaceae</taxon>
        <taxon>Pluteus</taxon>
    </lineage>
</organism>
<gene>
    <name evidence="1" type="ORF">BDN72DRAFT_866068</name>
</gene>